<accession>A0ABD6AAD5</accession>
<organism evidence="1 2">
    <name type="scientific">Halomarina halobia</name>
    <dbReference type="NCBI Taxonomy" id="3033386"/>
    <lineage>
        <taxon>Archaea</taxon>
        <taxon>Methanobacteriati</taxon>
        <taxon>Methanobacteriota</taxon>
        <taxon>Stenosarchaea group</taxon>
        <taxon>Halobacteria</taxon>
        <taxon>Halobacteriales</taxon>
        <taxon>Natronomonadaceae</taxon>
        <taxon>Halomarina</taxon>
    </lineage>
</organism>
<evidence type="ECO:0000313" key="1">
    <source>
        <dbReference type="EMBL" id="MFC7316978.1"/>
    </source>
</evidence>
<gene>
    <name evidence="1" type="ORF">ACFQPE_09240</name>
</gene>
<evidence type="ECO:0000313" key="2">
    <source>
        <dbReference type="Proteomes" id="UP001596547"/>
    </source>
</evidence>
<reference evidence="1 2" key="1">
    <citation type="journal article" date="2019" name="Int. J. Syst. Evol. Microbiol.">
        <title>The Global Catalogue of Microorganisms (GCM) 10K type strain sequencing project: providing services to taxonomists for standard genome sequencing and annotation.</title>
        <authorList>
            <consortium name="The Broad Institute Genomics Platform"/>
            <consortium name="The Broad Institute Genome Sequencing Center for Infectious Disease"/>
            <person name="Wu L."/>
            <person name="Ma J."/>
        </authorList>
    </citation>
    <scope>NUCLEOTIDE SEQUENCE [LARGE SCALE GENOMIC DNA]</scope>
    <source>
        <strain evidence="1 2">PSR21</strain>
    </source>
</reference>
<name>A0ABD6AAD5_9EURY</name>
<dbReference type="EMBL" id="JBHTBF010000002">
    <property type="protein sequence ID" value="MFC7316978.1"/>
    <property type="molecule type" value="Genomic_DNA"/>
</dbReference>
<comment type="caution">
    <text evidence="1">The sequence shown here is derived from an EMBL/GenBank/DDBJ whole genome shotgun (WGS) entry which is preliminary data.</text>
</comment>
<protein>
    <submittedName>
        <fullName evidence="1">Uncharacterized protein</fullName>
    </submittedName>
</protein>
<dbReference type="GeneID" id="79316369"/>
<dbReference type="AlphaFoldDB" id="A0ABD6AAD5"/>
<proteinExistence type="predicted"/>
<dbReference type="RefSeq" id="WP_276303763.1">
    <property type="nucleotide sequence ID" value="NZ_CP119992.1"/>
</dbReference>
<keyword evidence="2" id="KW-1185">Reference proteome</keyword>
<sequence>MRELVFAPDYEPGCNPVTDVLATRLSRIEPERFGGGETDDSR</sequence>
<dbReference type="Proteomes" id="UP001596547">
    <property type="component" value="Unassembled WGS sequence"/>
</dbReference>